<feature type="domain" description="Sulfatase N-terminal" evidence="2">
    <location>
        <begin position="2"/>
        <end position="313"/>
    </location>
</feature>
<dbReference type="InterPro" id="IPR017850">
    <property type="entry name" value="Alkaline_phosphatase_core_sf"/>
</dbReference>
<evidence type="ECO:0000313" key="3">
    <source>
        <dbReference type="EMBL" id="CAB5016731.1"/>
    </source>
</evidence>
<dbReference type="PANTHER" id="PTHR42693:SF43">
    <property type="entry name" value="BLL2667 PROTEIN"/>
    <property type="match status" value="1"/>
</dbReference>
<dbReference type="InterPro" id="IPR000917">
    <property type="entry name" value="Sulfatase_N"/>
</dbReference>
<organism evidence="3">
    <name type="scientific">freshwater metagenome</name>
    <dbReference type="NCBI Taxonomy" id="449393"/>
    <lineage>
        <taxon>unclassified sequences</taxon>
        <taxon>metagenomes</taxon>
        <taxon>ecological metagenomes</taxon>
    </lineage>
</organism>
<dbReference type="PANTHER" id="PTHR42693">
    <property type="entry name" value="ARYLSULFATASE FAMILY MEMBER"/>
    <property type="match status" value="1"/>
</dbReference>
<name>A0A6J7QI11_9ZZZZ</name>
<dbReference type="AlphaFoldDB" id="A0A6J7QI11"/>
<evidence type="ECO:0000256" key="1">
    <source>
        <dbReference type="ARBA" id="ARBA00008779"/>
    </source>
</evidence>
<dbReference type="SUPFAM" id="SSF53649">
    <property type="entry name" value="Alkaline phosphatase-like"/>
    <property type="match status" value="1"/>
</dbReference>
<dbReference type="EMBL" id="CAFBOS010000201">
    <property type="protein sequence ID" value="CAB5016731.1"/>
    <property type="molecule type" value="Genomic_DNA"/>
</dbReference>
<dbReference type="Pfam" id="PF00884">
    <property type="entry name" value="Sulfatase"/>
    <property type="match status" value="1"/>
</dbReference>
<accession>A0A6J7QI11</accession>
<comment type="similarity">
    <text evidence="1">Belongs to the sulfatase family.</text>
</comment>
<proteinExistence type="inferred from homology"/>
<dbReference type="InterPro" id="IPR050738">
    <property type="entry name" value="Sulfatase"/>
</dbReference>
<reference evidence="3" key="1">
    <citation type="submission" date="2020-05" db="EMBL/GenBank/DDBJ databases">
        <authorList>
            <person name="Chiriac C."/>
            <person name="Salcher M."/>
            <person name="Ghai R."/>
            <person name="Kavagutti S V."/>
        </authorList>
    </citation>
    <scope>NUCLEOTIDE SEQUENCE</scope>
</reference>
<dbReference type="Gene3D" id="3.30.1120.10">
    <property type="match status" value="1"/>
</dbReference>
<dbReference type="Gene3D" id="3.40.720.10">
    <property type="entry name" value="Alkaline Phosphatase, subunit A"/>
    <property type="match status" value="1"/>
</dbReference>
<protein>
    <submittedName>
        <fullName evidence="3">Unannotated protein</fullName>
    </submittedName>
</protein>
<evidence type="ECO:0000259" key="2">
    <source>
        <dbReference type="Pfam" id="PF00884"/>
    </source>
</evidence>
<gene>
    <name evidence="3" type="ORF">UFOPK3967_02537</name>
</gene>
<sequence length="628" mass="70417">MAIGKWHLAPREESDLAASRKRWPLGRGFERYYGFLGAETNQYAPDLVHDNHFVEPPKSEADGYHLTEDLADRAIEFLNDLRNVTTDKPFFMYLAPGACHAPHQAPREFIDRYAGRFDKGWDSWRAETHQRQLDLGILPPGTQLTDRPEWIQEWASLPEVERRAYARMMEVYAGFLTHTDFHVGRVIDHLDTLGDLDNTIVVVLSDNGASPEGGRHGAFNSVAWYNGVPLTLEAVLPKVDLLGSQQSHGHYPYGWAHAGNTPFQRWKRECHEGGVADPLIVHWPAGTEARGEVRSQYLHAVDIMPTLLDALGVAMPSTIDGVSQVPIEGMSLLESFTDPATDRQRVTQYYELLGCRALYHDGWKAVAYHPMRGQLYVPGLDPDAPFADDRWELYRVADDFSESNDLADVEPARTREMIERWWAEAGRHGALPLHSSRPVLVERPAHYEPRSRYVYRPGSAVASPAAVDVRHRPSVTIADVEIAANDEGVLLAHGGRFGGYSLYVKDGCLHYVHNVLGQQRHRVSSPTLPLGPHRLGYTYTPTQNYAGTVDLIVDGDMVASGDIPQTTIYAYHLFGEYLCIGFDDGTPVDDTYVSPFHFTGLIRTIVVDVSGEKHRDVQVELEAFFATQ</sequence>